<dbReference type="InterPro" id="IPR056198">
    <property type="entry name" value="LBD_receptor"/>
</dbReference>
<dbReference type="SUPFAM" id="SSF53850">
    <property type="entry name" value="Periplasmic binding protein-like II"/>
    <property type="match status" value="1"/>
</dbReference>
<dbReference type="GO" id="GO:0005886">
    <property type="term" value="C:plasma membrane"/>
    <property type="evidence" value="ECO:0007669"/>
    <property type="project" value="UniProtKB-SubCell"/>
</dbReference>
<evidence type="ECO:0000256" key="9">
    <source>
        <dbReference type="SAM" id="SignalP"/>
    </source>
</evidence>
<keyword evidence="4 8" id="KW-1133">Transmembrane helix</keyword>
<evidence type="ECO:0000313" key="11">
    <source>
        <dbReference type="Proteomes" id="UP001652621"/>
    </source>
</evidence>
<keyword evidence="9" id="KW-0732">Signal</keyword>
<dbReference type="AlphaFoldDB" id="A0A9J7IBS1"/>
<evidence type="ECO:0000256" key="4">
    <source>
        <dbReference type="ARBA" id="ARBA00022989"/>
    </source>
</evidence>
<dbReference type="PANTHER" id="PTHR42643:SF37">
    <property type="entry name" value="IONOTROPIC RECEPTOR 11A-RELATED"/>
    <property type="match status" value="1"/>
</dbReference>
<dbReference type="InterPro" id="IPR052192">
    <property type="entry name" value="Insect_Ionotropic_Sensory_Rcpt"/>
</dbReference>
<evidence type="ECO:0000256" key="8">
    <source>
        <dbReference type="SAM" id="Phobius"/>
    </source>
</evidence>
<dbReference type="RefSeq" id="XP_019890569.2">
    <property type="nucleotide sequence ID" value="XM_020035010.2"/>
</dbReference>
<protein>
    <submittedName>
        <fullName evidence="12">Uncharacterized protein LOC109611770</fullName>
    </submittedName>
</protein>
<evidence type="ECO:0000256" key="1">
    <source>
        <dbReference type="ARBA" id="ARBA00004651"/>
    </source>
</evidence>
<sequence>MQKQIILLSLSALCCIGLTIAYSTSSSRDLILDDIDDPQNVLMEYGQIALYMVMRFISPRTNTLIIMENCLFYCDHHRLYHSTVLKFFLNNLNYTMATQLYFGQPDERPWDYNIALQVDIPKTFYDRQYYFFIVFTWFMPYRDLYFENMRKIFEICRKMNVKNVVIMMHPFAEKSISFYTYSLYTGEYCNTELMIREINRYRNGKLQNPFLFPDHMRNFHGCKLTVCGHIIAPLLTFNGDRNNETHLKEMHRLAGIEGQILKIVASTMNIILEYRFTSDDYHVEGDANFTGCLADLYENRVDMAIGGLGALIPNSQKFSISFTHHFSPYVFVVRGGRPFGPMTQLMNPLQLNAWQALLAQLLIIIALIYWLEKRGKRSCRNFILGAHNKYSIHHLFVTLLGSPVPSYAVPRRNFARFLFVAWLLWSLELRNFYQGKMFDTLRLAKRLPTPKTIHELIDKDYILLSSHYKNFYPENKTIIIPQNSKPLTILNGMENGAFTTTAILDFMANHNMINFKSSTLTYVDEIIYLYHSAVFFPKHSILLPSFNRKFKLLSDAGITSYVARKHVHPYFHNTKDHINTGDVRQITHKNLIGLYYIFIVMNGMALLLFLVEIGTKRSKVLKCFIERLN</sequence>
<evidence type="ECO:0000256" key="5">
    <source>
        <dbReference type="ARBA" id="ARBA00023136"/>
    </source>
</evidence>
<evidence type="ECO:0000256" key="6">
    <source>
        <dbReference type="ARBA" id="ARBA00023170"/>
    </source>
</evidence>
<evidence type="ECO:0000259" key="10">
    <source>
        <dbReference type="Pfam" id="PF24061"/>
    </source>
</evidence>
<comment type="subcellular location">
    <subcellularLocation>
        <location evidence="1">Cell membrane</location>
        <topology evidence="1">Multi-pass membrane protein</topology>
    </subcellularLocation>
</comment>
<gene>
    <name evidence="12" type="primary">LOC109611770</name>
</gene>
<evidence type="ECO:0000256" key="2">
    <source>
        <dbReference type="ARBA" id="ARBA00022475"/>
    </source>
</evidence>
<keyword evidence="11" id="KW-1185">Reference proteome</keyword>
<reference evidence="12" key="1">
    <citation type="submission" date="2025-08" db="UniProtKB">
        <authorList>
            <consortium name="RefSeq"/>
        </authorList>
    </citation>
    <scope>IDENTIFICATION</scope>
    <source>
        <strain evidence="12">Aabys</strain>
        <tissue evidence="12">Whole body</tissue>
    </source>
</reference>
<feature type="chain" id="PRO_5045036771" evidence="9">
    <location>
        <begin position="22"/>
        <end position="629"/>
    </location>
</feature>
<evidence type="ECO:0000313" key="12">
    <source>
        <dbReference type="RefSeq" id="XP_019890569.2"/>
    </source>
</evidence>
<organism evidence="11 12">
    <name type="scientific">Musca domestica</name>
    <name type="common">House fly</name>
    <dbReference type="NCBI Taxonomy" id="7370"/>
    <lineage>
        <taxon>Eukaryota</taxon>
        <taxon>Metazoa</taxon>
        <taxon>Ecdysozoa</taxon>
        <taxon>Arthropoda</taxon>
        <taxon>Hexapoda</taxon>
        <taxon>Insecta</taxon>
        <taxon>Pterygota</taxon>
        <taxon>Neoptera</taxon>
        <taxon>Endopterygota</taxon>
        <taxon>Diptera</taxon>
        <taxon>Brachycera</taxon>
        <taxon>Muscomorpha</taxon>
        <taxon>Muscoidea</taxon>
        <taxon>Muscidae</taxon>
        <taxon>Musca</taxon>
    </lineage>
</organism>
<keyword evidence="5 8" id="KW-0472">Membrane</keyword>
<feature type="signal peptide" evidence="9">
    <location>
        <begin position="1"/>
        <end position="21"/>
    </location>
</feature>
<dbReference type="Gene3D" id="3.40.190.10">
    <property type="entry name" value="Periplasmic binding protein-like II"/>
    <property type="match status" value="1"/>
</dbReference>
<dbReference type="VEuPathDB" id="VectorBase:MDOMA2_009848"/>
<feature type="domain" description="Putative ionotropic receptor ligand binding" evidence="10">
    <location>
        <begin position="43"/>
        <end position="218"/>
    </location>
</feature>
<dbReference type="KEGG" id="mde:109611770"/>
<evidence type="ECO:0000256" key="7">
    <source>
        <dbReference type="ARBA" id="ARBA00023180"/>
    </source>
</evidence>
<accession>A0A9J7IBS1</accession>
<dbReference type="Gene3D" id="1.10.287.70">
    <property type="match status" value="1"/>
</dbReference>
<feature type="transmembrane region" description="Helical" evidence="8">
    <location>
        <begin position="593"/>
        <end position="611"/>
    </location>
</feature>
<keyword evidence="6" id="KW-0675">Receptor</keyword>
<proteinExistence type="predicted"/>
<dbReference type="Pfam" id="PF24061">
    <property type="entry name" value="LBD_receptor"/>
    <property type="match status" value="1"/>
</dbReference>
<keyword evidence="3 8" id="KW-0812">Transmembrane</keyword>
<feature type="transmembrane region" description="Helical" evidence="8">
    <location>
        <begin position="353"/>
        <end position="371"/>
    </location>
</feature>
<evidence type="ECO:0000256" key="3">
    <source>
        <dbReference type="ARBA" id="ARBA00022692"/>
    </source>
</evidence>
<name>A0A9J7IBS1_MUSDO</name>
<keyword evidence="7" id="KW-0325">Glycoprotein</keyword>
<dbReference type="PANTHER" id="PTHR42643">
    <property type="entry name" value="IONOTROPIC RECEPTOR 20A-RELATED"/>
    <property type="match status" value="1"/>
</dbReference>
<dbReference type="OrthoDB" id="7739311at2759"/>
<dbReference type="GeneID" id="109611770"/>
<keyword evidence="2" id="KW-1003">Cell membrane</keyword>
<dbReference type="Proteomes" id="UP001652621">
    <property type="component" value="Unplaced"/>
</dbReference>